<dbReference type="SMART" id="SM00268">
    <property type="entry name" value="ACTIN"/>
    <property type="match status" value="1"/>
</dbReference>
<dbReference type="SUPFAM" id="SSF53067">
    <property type="entry name" value="Actin-like ATPase domain"/>
    <property type="match status" value="2"/>
</dbReference>
<dbReference type="InterPro" id="IPR043129">
    <property type="entry name" value="ATPase_NBD"/>
</dbReference>
<feature type="region of interest" description="Disordered" evidence="2">
    <location>
        <begin position="44"/>
        <end position="98"/>
    </location>
</feature>
<evidence type="ECO:0000313" key="4">
    <source>
        <dbReference type="Proteomes" id="UP000807716"/>
    </source>
</evidence>
<comment type="caution">
    <text evidence="3">The sequence shown here is derived from an EMBL/GenBank/DDBJ whole genome shotgun (WGS) entry which is preliminary data.</text>
</comment>
<dbReference type="Proteomes" id="UP000807716">
    <property type="component" value="Unassembled WGS sequence"/>
</dbReference>
<accession>A0A9P6TZC0</accession>
<evidence type="ECO:0000313" key="3">
    <source>
        <dbReference type="EMBL" id="KAG0253012.1"/>
    </source>
</evidence>
<organism evidence="3 4">
    <name type="scientific">Actinomortierella ambigua</name>
    <dbReference type="NCBI Taxonomy" id="1343610"/>
    <lineage>
        <taxon>Eukaryota</taxon>
        <taxon>Fungi</taxon>
        <taxon>Fungi incertae sedis</taxon>
        <taxon>Mucoromycota</taxon>
        <taxon>Mortierellomycotina</taxon>
        <taxon>Mortierellomycetes</taxon>
        <taxon>Mortierellales</taxon>
        <taxon>Mortierellaceae</taxon>
        <taxon>Actinomortierella</taxon>
    </lineage>
</organism>
<gene>
    <name evidence="3" type="ORF">DFQ27_007722</name>
</gene>
<proteinExistence type="inferred from homology"/>
<dbReference type="Gene3D" id="3.90.640.10">
    <property type="entry name" value="Actin, Chain A, domain 4"/>
    <property type="match status" value="1"/>
</dbReference>
<evidence type="ECO:0000256" key="1">
    <source>
        <dbReference type="RuleBase" id="RU000487"/>
    </source>
</evidence>
<feature type="compositionally biased region" description="Basic and acidic residues" evidence="2">
    <location>
        <begin position="57"/>
        <end position="68"/>
    </location>
</feature>
<dbReference type="Pfam" id="PF00022">
    <property type="entry name" value="Actin"/>
    <property type="match status" value="1"/>
</dbReference>
<dbReference type="Gene3D" id="3.30.420.40">
    <property type="match status" value="3"/>
</dbReference>
<dbReference type="OrthoDB" id="74201at2759"/>
<reference evidence="3" key="1">
    <citation type="journal article" date="2020" name="Fungal Divers.">
        <title>Resolving the Mortierellaceae phylogeny through synthesis of multi-gene phylogenetics and phylogenomics.</title>
        <authorList>
            <person name="Vandepol N."/>
            <person name="Liber J."/>
            <person name="Desiro A."/>
            <person name="Na H."/>
            <person name="Kennedy M."/>
            <person name="Barry K."/>
            <person name="Grigoriev I.V."/>
            <person name="Miller A.N."/>
            <person name="O'Donnell K."/>
            <person name="Stajich J.E."/>
            <person name="Bonito G."/>
        </authorList>
    </citation>
    <scope>NUCLEOTIDE SEQUENCE</scope>
    <source>
        <strain evidence="3">BC1065</strain>
    </source>
</reference>
<keyword evidence="4" id="KW-1185">Reference proteome</keyword>
<evidence type="ECO:0008006" key="5">
    <source>
        <dbReference type="Google" id="ProtNLM"/>
    </source>
</evidence>
<dbReference type="CDD" id="cd10208">
    <property type="entry name" value="ASKHA_NBD_ScArp9-like"/>
    <property type="match status" value="1"/>
</dbReference>
<evidence type="ECO:0000256" key="2">
    <source>
        <dbReference type="SAM" id="MobiDB-lite"/>
    </source>
</evidence>
<protein>
    <recommendedName>
        <fullName evidence="5">Actin</fullName>
    </recommendedName>
</protein>
<dbReference type="PANTHER" id="PTHR11937">
    <property type="entry name" value="ACTIN"/>
    <property type="match status" value="1"/>
</dbReference>
<feature type="compositionally biased region" description="Basic and acidic residues" evidence="2">
    <location>
        <begin position="75"/>
        <end position="89"/>
    </location>
</feature>
<sequence>MALREENFVVLHSGSWVTRAGINVTDTNKPPSVVIRSLVGARTISQEATQQKDEDESTHPSPRDDATKSQDNIDVDAKETASEATKDDSVAPEDTPNTQTVYYCGNALTEAQQQFNQDELTLTSPIREGIVRDWGAMEALWRHVLFRELGIKRSRNASPVLMVVPTDWTKEEHERITQIFFESFNVPGLYLAEEPLMTLYGCGSVTGLIVDIGHNSTEITPIIDTQIQRHAIQSIPLAGADIDAHFLQLLKADTQLVKEYGQPLDLEFARHLKESGVCQALSGDEKESKARVTAEYNGKEFTVGAARYKAVDPLFNVDLTGKAVMNVIEAIHAAQLACKAEKRITLWESIVITGGSCQIKGLQGRIQQELEKSLAVSENFGEYQIRDVRFLKVPDYFPNLKDSIVHAGFLGAEIVAKLIFPDPRNYINKVDYNEAGPSVVHTKTF</sequence>
<dbReference type="EMBL" id="JAAAJB010000615">
    <property type="protein sequence ID" value="KAG0253012.1"/>
    <property type="molecule type" value="Genomic_DNA"/>
</dbReference>
<dbReference type="InterPro" id="IPR004000">
    <property type="entry name" value="Actin"/>
</dbReference>
<dbReference type="AlphaFoldDB" id="A0A9P6TZC0"/>
<name>A0A9P6TZC0_9FUNG</name>
<comment type="similarity">
    <text evidence="1">Belongs to the actin family.</text>
</comment>